<keyword evidence="7" id="KW-1185">Reference proteome</keyword>
<feature type="domain" description="Glycosyltransferase 2-like" evidence="5">
    <location>
        <begin position="87"/>
        <end position="146"/>
    </location>
</feature>
<dbReference type="EMBL" id="QWGE01000002">
    <property type="protein sequence ID" value="RIJ41459.1"/>
    <property type="molecule type" value="Genomic_DNA"/>
</dbReference>
<keyword evidence="4" id="KW-0812">Transmembrane</keyword>
<sequence length="332" mass="37365">MFQAAKVYIIILNYKGWKDTIECLISVLSLKYDNYQILVVDNNSPDHSFSQLTTWANTYFKNAPDAFSVLKESEALSNTRSKPTSELAARIIFIEANANRGFAAGNNIAMQYALGKADFNYLWLLNNDTTVDKESLSALINQAVNDCSKNNNIGIWGSKLLFYHRPTIIQALGGKFNHTTFTTKHIGENQADSPAADETVLEADYIVGASMFVSAEFVTKVGLLDENYFLYFEELDWATRGRQKGFQLGYASESRVYHKEGQTIGSSSNGAKKSILADIEGVRSKIHFVKKFYPAKMPLLYLILLASVFLRLKRLQFNRAKSILRLMIQRGV</sequence>
<dbReference type="OrthoDB" id="9771846at2"/>
<dbReference type="Proteomes" id="UP000266005">
    <property type="component" value="Unassembled WGS sequence"/>
</dbReference>
<dbReference type="SUPFAM" id="SSF53448">
    <property type="entry name" value="Nucleotide-diphospho-sugar transferases"/>
    <property type="match status" value="1"/>
</dbReference>
<organism evidence="6 7">
    <name type="scientific">Pontibacter oryzae</name>
    <dbReference type="NCBI Taxonomy" id="2304593"/>
    <lineage>
        <taxon>Bacteria</taxon>
        <taxon>Pseudomonadati</taxon>
        <taxon>Bacteroidota</taxon>
        <taxon>Cytophagia</taxon>
        <taxon>Cytophagales</taxon>
        <taxon>Hymenobacteraceae</taxon>
        <taxon>Pontibacter</taxon>
    </lineage>
</organism>
<dbReference type="Pfam" id="PF00535">
    <property type="entry name" value="Glycos_transf_2"/>
    <property type="match status" value="2"/>
</dbReference>
<keyword evidence="4" id="KW-0472">Membrane</keyword>
<proteinExistence type="inferred from homology"/>
<gene>
    <name evidence="6" type="ORF">D1627_05310</name>
</gene>
<dbReference type="InterPro" id="IPR029044">
    <property type="entry name" value="Nucleotide-diphossugar_trans"/>
</dbReference>
<name>A0A399SF69_9BACT</name>
<feature type="transmembrane region" description="Helical" evidence="4">
    <location>
        <begin position="292"/>
        <end position="312"/>
    </location>
</feature>
<dbReference type="PANTHER" id="PTHR43179:SF12">
    <property type="entry name" value="GALACTOFURANOSYLTRANSFERASE GLFT2"/>
    <property type="match status" value="1"/>
</dbReference>
<comment type="caution">
    <text evidence="6">The sequence shown here is derived from an EMBL/GenBank/DDBJ whole genome shotgun (WGS) entry which is preliminary data.</text>
</comment>
<evidence type="ECO:0000259" key="5">
    <source>
        <dbReference type="Pfam" id="PF00535"/>
    </source>
</evidence>
<reference evidence="7" key="1">
    <citation type="submission" date="2018-08" db="EMBL/GenBank/DDBJ databases">
        <title>Mucilaginibacter sp. MYSH2.</title>
        <authorList>
            <person name="Seo T."/>
        </authorList>
    </citation>
    <scope>NUCLEOTIDE SEQUENCE [LARGE SCALE GENOMIC DNA]</scope>
    <source>
        <strain evidence="7">KIRAN</strain>
    </source>
</reference>
<dbReference type="RefSeq" id="WP_119431208.1">
    <property type="nucleotide sequence ID" value="NZ_QWGE01000002.1"/>
</dbReference>
<dbReference type="AlphaFoldDB" id="A0A399SF69"/>
<evidence type="ECO:0000256" key="4">
    <source>
        <dbReference type="SAM" id="Phobius"/>
    </source>
</evidence>
<evidence type="ECO:0000256" key="1">
    <source>
        <dbReference type="ARBA" id="ARBA00006739"/>
    </source>
</evidence>
<dbReference type="PANTHER" id="PTHR43179">
    <property type="entry name" value="RHAMNOSYLTRANSFERASE WBBL"/>
    <property type="match status" value="1"/>
</dbReference>
<dbReference type="Gene3D" id="3.90.550.10">
    <property type="entry name" value="Spore Coat Polysaccharide Biosynthesis Protein SpsA, Chain A"/>
    <property type="match status" value="1"/>
</dbReference>
<dbReference type="CDD" id="cd04186">
    <property type="entry name" value="GT_2_like_c"/>
    <property type="match status" value="1"/>
</dbReference>
<dbReference type="GO" id="GO:0016757">
    <property type="term" value="F:glycosyltransferase activity"/>
    <property type="evidence" value="ECO:0007669"/>
    <property type="project" value="UniProtKB-KW"/>
</dbReference>
<dbReference type="InterPro" id="IPR001173">
    <property type="entry name" value="Glyco_trans_2-like"/>
</dbReference>
<protein>
    <submittedName>
        <fullName evidence="6">Glycosyltransferase family 2 protein</fullName>
    </submittedName>
</protein>
<comment type="similarity">
    <text evidence="1">Belongs to the glycosyltransferase 2 family.</text>
</comment>
<feature type="domain" description="Glycosyltransferase 2-like" evidence="5">
    <location>
        <begin position="9"/>
        <end position="57"/>
    </location>
</feature>
<keyword evidence="3 6" id="KW-0808">Transferase</keyword>
<evidence type="ECO:0000256" key="2">
    <source>
        <dbReference type="ARBA" id="ARBA00022676"/>
    </source>
</evidence>
<evidence type="ECO:0000313" key="7">
    <source>
        <dbReference type="Proteomes" id="UP000266005"/>
    </source>
</evidence>
<keyword evidence="2" id="KW-0328">Glycosyltransferase</keyword>
<keyword evidence="4" id="KW-1133">Transmembrane helix</keyword>
<evidence type="ECO:0000313" key="6">
    <source>
        <dbReference type="EMBL" id="RIJ41459.1"/>
    </source>
</evidence>
<accession>A0A399SF69</accession>
<evidence type="ECO:0000256" key="3">
    <source>
        <dbReference type="ARBA" id="ARBA00022679"/>
    </source>
</evidence>